<dbReference type="EMBL" id="VSSQ01093832">
    <property type="protein sequence ID" value="MPN38537.1"/>
    <property type="molecule type" value="Genomic_DNA"/>
</dbReference>
<dbReference type="Gene3D" id="2.120.10.90">
    <property type="entry name" value="DNA gyrase/topoisomerase IV, subunit A, C-terminal"/>
    <property type="match status" value="1"/>
</dbReference>
<organism evidence="1">
    <name type="scientific">bioreactor metagenome</name>
    <dbReference type="NCBI Taxonomy" id="1076179"/>
    <lineage>
        <taxon>unclassified sequences</taxon>
        <taxon>metagenomes</taxon>
        <taxon>ecological metagenomes</taxon>
    </lineage>
</organism>
<dbReference type="GO" id="GO:0006265">
    <property type="term" value="P:DNA topological change"/>
    <property type="evidence" value="ECO:0007669"/>
    <property type="project" value="InterPro"/>
</dbReference>
<dbReference type="SUPFAM" id="SSF101904">
    <property type="entry name" value="GyrA/ParC C-terminal domain-like"/>
    <property type="match status" value="1"/>
</dbReference>
<gene>
    <name evidence="1" type="primary">gyrA_77</name>
    <name evidence="1" type="ORF">SDC9_186061</name>
</gene>
<sequence>MKLSNKTGKLVGAWGVADDQEIVVISSKGRMVRINTNEVSSLSRTATGYKVVRLDDGDSVADVSIVKTDDEGALD</sequence>
<protein>
    <submittedName>
        <fullName evidence="1">DNA gyrase subunit A</fullName>
    </submittedName>
</protein>
<dbReference type="GO" id="GO:0003916">
    <property type="term" value="F:DNA topoisomerase activity"/>
    <property type="evidence" value="ECO:0007669"/>
    <property type="project" value="InterPro"/>
</dbReference>
<dbReference type="GO" id="GO:0003677">
    <property type="term" value="F:DNA binding"/>
    <property type="evidence" value="ECO:0007669"/>
    <property type="project" value="InterPro"/>
</dbReference>
<evidence type="ECO:0000313" key="1">
    <source>
        <dbReference type="EMBL" id="MPN38537.1"/>
    </source>
</evidence>
<dbReference type="InterPro" id="IPR035516">
    <property type="entry name" value="Gyrase/topoIV_suA_C"/>
</dbReference>
<keyword evidence="1" id="KW-0413">Isomerase</keyword>
<dbReference type="InterPro" id="IPR006691">
    <property type="entry name" value="GyrA/parC_rep"/>
</dbReference>
<comment type="caution">
    <text evidence="1">The sequence shown here is derived from an EMBL/GenBank/DDBJ whole genome shotgun (WGS) entry which is preliminary data.</text>
</comment>
<dbReference type="Pfam" id="PF03989">
    <property type="entry name" value="DNA_gyraseA_C"/>
    <property type="match status" value="1"/>
</dbReference>
<dbReference type="AlphaFoldDB" id="A0A645HHU8"/>
<accession>A0A645HHU8</accession>
<proteinExistence type="predicted"/>
<name>A0A645HHU8_9ZZZZ</name>
<reference evidence="1" key="1">
    <citation type="submission" date="2019-08" db="EMBL/GenBank/DDBJ databases">
        <authorList>
            <person name="Kucharzyk K."/>
            <person name="Murdoch R.W."/>
            <person name="Higgins S."/>
            <person name="Loffler F."/>
        </authorList>
    </citation>
    <scope>NUCLEOTIDE SEQUENCE</scope>
</reference>
<dbReference type="GO" id="GO:0005524">
    <property type="term" value="F:ATP binding"/>
    <property type="evidence" value="ECO:0007669"/>
    <property type="project" value="InterPro"/>
</dbReference>